<dbReference type="GO" id="GO:0017000">
    <property type="term" value="P:antibiotic biosynthetic process"/>
    <property type="evidence" value="ECO:0007669"/>
    <property type="project" value="UniProtKB-KW"/>
</dbReference>
<dbReference type="Gene3D" id="3.90.1150.10">
    <property type="entry name" value="Aspartate Aminotransferase, domain 1"/>
    <property type="match status" value="1"/>
</dbReference>
<dbReference type="SUPFAM" id="SSF46785">
    <property type="entry name" value="Winged helix' DNA-binding domain"/>
    <property type="match status" value="1"/>
</dbReference>
<dbReference type="InterPro" id="IPR004839">
    <property type="entry name" value="Aminotransferase_I/II_large"/>
</dbReference>
<comment type="similarity">
    <text evidence="1">In the C-terminal section; belongs to the class-I pyridoxal-phosphate-dependent aminotransferase family.</text>
</comment>
<keyword evidence="8" id="KW-0808">Transferase</keyword>
<dbReference type="GO" id="GO:0003700">
    <property type="term" value="F:DNA-binding transcription factor activity"/>
    <property type="evidence" value="ECO:0007669"/>
    <property type="project" value="InterPro"/>
</dbReference>
<dbReference type="AlphaFoldDB" id="A0A229RHB5"/>
<evidence type="ECO:0000259" key="7">
    <source>
        <dbReference type="PROSITE" id="PS50949"/>
    </source>
</evidence>
<dbReference type="InterPro" id="IPR015422">
    <property type="entry name" value="PyrdxlP-dep_Trfase_small"/>
</dbReference>
<dbReference type="InterPro" id="IPR051446">
    <property type="entry name" value="HTH_trans_reg/aminotransferase"/>
</dbReference>
<dbReference type="Gene3D" id="1.10.10.10">
    <property type="entry name" value="Winged helix-like DNA-binding domain superfamily/Winged helix DNA-binding domain"/>
    <property type="match status" value="1"/>
</dbReference>
<reference evidence="8 9" key="1">
    <citation type="submission" date="2017-07" db="EMBL/GenBank/DDBJ databases">
        <title>Amycolatopsis alba DSM 44262 Genome sequencing and assembly.</title>
        <authorList>
            <person name="Kaur N."/>
            <person name="Mayilraj S."/>
        </authorList>
    </citation>
    <scope>NUCLEOTIDE SEQUENCE [LARGE SCALE GENOMIC DNA]</scope>
    <source>
        <strain evidence="8 9">DSM 44262</strain>
    </source>
</reference>
<evidence type="ECO:0000256" key="3">
    <source>
        <dbReference type="ARBA" id="ARBA00023015"/>
    </source>
</evidence>
<accession>A0A229RHB5</accession>
<keyword evidence="2" id="KW-0663">Pyridoxal phosphate</keyword>
<dbReference type="Gene3D" id="3.40.640.10">
    <property type="entry name" value="Type I PLP-dependent aspartate aminotransferase-like (Major domain)"/>
    <property type="match status" value="1"/>
</dbReference>
<dbReference type="SUPFAM" id="SSF53383">
    <property type="entry name" value="PLP-dependent transferases"/>
    <property type="match status" value="1"/>
</dbReference>
<evidence type="ECO:0000313" key="8">
    <source>
        <dbReference type="EMBL" id="OXM46043.1"/>
    </source>
</evidence>
<dbReference type="Proteomes" id="UP000215563">
    <property type="component" value="Unassembled WGS sequence"/>
</dbReference>
<dbReference type="PANTHER" id="PTHR46577">
    <property type="entry name" value="HTH-TYPE TRANSCRIPTIONAL REGULATORY PROTEIN GABR"/>
    <property type="match status" value="1"/>
</dbReference>
<proteinExistence type="inferred from homology"/>
<keyword evidence="5" id="KW-0804">Transcription</keyword>
<dbReference type="RefSeq" id="WP_020635666.1">
    <property type="nucleotide sequence ID" value="NZ_KB913032.1"/>
</dbReference>
<dbReference type="EMBL" id="NMQU01000094">
    <property type="protein sequence ID" value="OXM46043.1"/>
    <property type="molecule type" value="Genomic_DNA"/>
</dbReference>
<evidence type="ECO:0000256" key="2">
    <source>
        <dbReference type="ARBA" id="ARBA00022898"/>
    </source>
</evidence>
<dbReference type="InterPro" id="IPR036390">
    <property type="entry name" value="WH_DNA-bd_sf"/>
</dbReference>
<dbReference type="SMART" id="SM00345">
    <property type="entry name" value="HTH_GNTR"/>
    <property type="match status" value="1"/>
</dbReference>
<dbReference type="InterPro" id="IPR000524">
    <property type="entry name" value="Tscrpt_reg_HTH_GntR"/>
</dbReference>
<dbReference type="PROSITE" id="PS50949">
    <property type="entry name" value="HTH_GNTR"/>
    <property type="match status" value="1"/>
</dbReference>
<keyword evidence="8" id="KW-0032">Aminotransferase</keyword>
<feature type="domain" description="HTH gntR-type" evidence="7">
    <location>
        <begin position="1"/>
        <end position="69"/>
    </location>
</feature>
<dbReference type="InterPro" id="IPR036388">
    <property type="entry name" value="WH-like_DNA-bd_sf"/>
</dbReference>
<protein>
    <submittedName>
        <fullName evidence="8">PLP-dependent aminotransferase family protein</fullName>
    </submittedName>
</protein>
<keyword evidence="9" id="KW-1185">Reference proteome</keyword>
<dbReference type="CDD" id="cd07377">
    <property type="entry name" value="WHTH_GntR"/>
    <property type="match status" value="1"/>
</dbReference>
<comment type="caution">
    <text evidence="8">The sequence shown here is derived from an EMBL/GenBank/DDBJ whole genome shotgun (WGS) entry which is preliminary data.</text>
</comment>
<dbReference type="CDD" id="cd00609">
    <property type="entry name" value="AAT_like"/>
    <property type="match status" value="1"/>
</dbReference>
<dbReference type="Pfam" id="PF00155">
    <property type="entry name" value="Aminotran_1_2"/>
    <property type="match status" value="1"/>
</dbReference>
<evidence type="ECO:0000256" key="1">
    <source>
        <dbReference type="ARBA" id="ARBA00005384"/>
    </source>
</evidence>
<dbReference type="OrthoDB" id="9802328at2"/>
<name>A0A229RHB5_AMYAL</name>
<dbReference type="GO" id="GO:0003677">
    <property type="term" value="F:DNA binding"/>
    <property type="evidence" value="ECO:0007669"/>
    <property type="project" value="UniProtKB-KW"/>
</dbReference>
<evidence type="ECO:0000256" key="6">
    <source>
        <dbReference type="ARBA" id="ARBA00023194"/>
    </source>
</evidence>
<evidence type="ECO:0000256" key="4">
    <source>
        <dbReference type="ARBA" id="ARBA00023125"/>
    </source>
</evidence>
<dbReference type="InterPro" id="IPR015424">
    <property type="entry name" value="PyrdxlP-dep_Trfase"/>
</dbReference>
<keyword evidence="4" id="KW-0238">DNA-binding</keyword>
<dbReference type="InterPro" id="IPR015421">
    <property type="entry name" value="PyrdxlP-dep_Trfase_major"/>
</dbReference>
<evidence type="ECO:0000313" key="9">
    <source>
        <dbReference type="Proteomes" id="UP000215563"/>
    </source>
</evidence>
<evidence type="ECO:0000256" key="5">
    <source>
        <dbReference type="ARBA" id="ARBA00023163"/>
    </source>
</evidence>
<organism evidence="8 9">
    <name type="scientific">Amycolatopsis alba DSM 44262</name>
    <dbReference type="NCBI Taxonomy" id="1125972"/>
    <lineage>
        <taxon>Bacteria</taxon>
        <taxon>Bacillati</taxon>
        <taxon>Actinomycetota</taxon>
        <taxon>Actinomycetes</taxon>
        <taxon>Pseudonocardiales</taxon>
        <taxon>Pseudonocardiaceae</taxon>
        <taxon>Amycolatopsis</taxon>
    </lineage>
</organism>
<dbReference type="GO" id="GO:0008483">
    <property type="term" value="F:transaminase activity"/>
    <property type="evidence" value="ECO:0007669"/>
    <property type="project" value="UniProtKB-KW"/>
</dbReference>
<keyword evidence="6" id="KW-0045">Antibiotic biosynthesis</keyword>
<keyword evidence="3" id="KW-0805">Transcription regulation</keyword>
<dbReference type="PANTHER" id="PTHR46577:SF1">
    <property type="entry name" value="HTH-TYPE TRANSCRIPTIONAL REGULATORY PROTEIN GABR"/>
    <property type="match status" value="1"/>
</dbReference>
<gene>
    <name evidence="8" type="ORF">CFP75_28830</name>
</gene>
<sequence>MSDSSTSALVIQLRSLVRSAATGDRLPSSRELIERYRVGPVTVSRAIAQLAAEGVVVTRPGSGTYVAAKPSVSGEPLDTAWQTVALTDRSVDTRSLTGTLGPPPDGAILLDGGYPHRSLQAARFLSAALARAGRRPDAWDRAPAAGLAALRSVFAGPAGASPDDVLITAGGQSGLSMAFRAIAAPGSPVLVESPTYPGALAAARAAGLRPVPVPIDDDGVRPDLLAEAFAMTGARLFYCQPAFHNPTGTVLTADRRRPVLEVARAAGAFVLEDDFARHLSHGAAAPRPLITEDRDGTVVHLTSVTKAAAPSLRIGALIARGPVLDRMKAIRRVDDFFVSRPLQEAALELLSAPSWERHVRKLGAELRERCGKAAAALASECPEWTVARLPSGGLHLWVRLPAGSDANAIARAARERGVVVGAGERFFATEPAGPFLRLGFAATADIAELTEGIRRLGQLSMKTDV</sequence>
<dbReference type="Pfam" id="PF00392">
    <property type="entry name" value="GntR"/>
    <property type="match status" value="1"/>
</dbReference>
<dbReference type="GO" id="GO:0030170">
    <property type="term" value="F:pyridoxal phosphate binding"/>
    <property type="evidence" value="ECO:0007669"/>
    <property type="project" value="InterPro"/>
</dbReference>